<gene>
    <name evidence="1" type="primary">ANKRD27</name>
</gene>
<organism evidence="1">
    <name type="scientific">Ovis aries</name>
    <name type="common">Sheep</name>
    <dbReference type="NCBI Taxonomy" id="9940"/>
    <lineage>
        <taxon>Eukaryota</taxon>
        <taxon>Metazoa</taxon>
        <taxon>Chordata</taxon>
        <taxon>Craniata</taxon>
        <taxon>Vertebrata</taxon>
        <taxon>Euteleostomi</taxon>
        <taxon>Mammalia</taxon>
        <taxon>Eutheria</taxon>
        <taxon>Laurasiatheria</taxon>
        <taxon>Artiodactyla</taxon>
        <taxon>Ruminantia</taxon>
        <taxon>Pecora</taxon>
        <taxon>Bovidae</taxon>
        <taxon>Caprinae</taxon>
        <taxon>Ovis</taxon>
    </lineage>
</organism>
<reference evidence="1" key="1">
    <citation type="submission" date="2020-11" db="EMBL/GenBank/DDBJ databases">
        <authorList>
            <person name="Davenport K.M."/>
            <person name="Bickhart D.M."/>
            <person name="Smith T.P.L."/>
            <person name="Murdoch B.M."/>
            <person name="Rosen B.D."/>
        </authorList>
    </citation>
    <scope>NUCLEOTIDE SEQUENCE [LARGE SCALE GENOMIC DNA]</scope>
    <source>
        <strain evidence="1">OAR_USU_Benz2616</strain>
    </source>
</reference>
<sequence>VSVFPPVSSRASLPSGRLRLWAQRPGGASERRRGRGSFLGRRPKLGRLSPGGPRGLGPSRSGQPRPRSPAPVRSLARCAPRVCLRVEGWGWRRVRALTPAASVQETRSAPPEVHMALYDEDLLKNPFYLALQKWRPDLCNKVAQAHGIVLVPCKGSLSTRIQSSCHFESYILIPVEEHFQTLDGKKSLRHPQILFP</sequence>
<dbReference type="Ensembl" id="ENSOART00020044699.1">
    <property type="protein sequence ID" value="ENSOARP00020038393.1"/>
    <property type="gene ID" value="ENSOARG00020017656.2"/>
</dbReference>
<reference evidence="1" key="3">
    <citation type="submission" date="2025-09" db="UniProtKB">
        <authorList>
            <consortium name="Ensembl"/>
        </authorList>
    </citation>
    <scope>IDENTIFICATION</scope>
</reference>
<evidence type="ECO:0000313" key="1">
    <source>
        <dbReference type="Ensembl" id="ENSOARP00020038393.1"/>
    </source>
</evidence>
<name>A0AC11CZZ5_SHEEP</name>
<protein>
    <submittedName>
        <fullName evidence="1">Ankyrin repeat domain 27</fullName>
    </submittedName>
</protein>
<proteinExistence type="predicted"/>
<reference evidence="1" key="2">
    <citation type="submission" date="2025-08" db="UniProtKB">
        <authorList>
            <consortium name="Ensembl"/>
        </authorList>
    </citation>
    <scope>IDENTIFICATION</scope>
</reference>
<accession>A0AC11CZZ5</accession>